<feature type="transmembrane region" description="Helical" evidence="2">
    <location>
        <begin position="20"/>
        <end position="42"/>
    </location>
</feature>
<keyword evidence="4" id="KW-1185">Reference proteome</keyword>
<feature type="region of interest" description="Disordered" evidence="1">
    <location>
        <begin position="268"/>
        <end position="300"/>
    </location>
</feature>
<feature type="transmembrane region" description="Helical" evidence="2">
    <location>
        <begin position="130"/>
        <end position="152"/>
    </location>
</feature>
<dbReference type="OrthoDB" id="3364886at2759"/>
<feature type="compositionally biased region" description="Polar residues" evidence="1">
    <location>
        <begin position="434"/>
        <end position="443"/>
    </location>
</feature>
<evidence type="ECO:0000313" key="4">
    <source>
        <dbReference type="Proteomes" id="UP000219338"/>
    </source>
</evidence>
<reference evidence="4" key="1">
    <citation type="journal article" date="2017" name="Nat. Ecol. Evol.">
        <title>Genome expansion and lineage-specific genetic innovations in the forest pathogenic fungi Armillaria.</title>
        <authorList>
            <person name="Sipos G."/>
            <person name="Prasanna A.N."/>
            <person name="Walter M.C."/>
            <person name="O'Connor E."/>
            <person name="Balint B."/>
            <person name="Krizsan K."/>
            <person name="Kiss B."/>
            <person name="Hess J."/>
            <person name="Varga T."/>
            <person name="Slot J."/>
            <person name="Riley R."/>
            <person name="Boka B."/>
            <person name="Rigling D."/>
            <person name="Barry K."/>
            <person name="Lee J."/>
            <person name="Mihaltcheva S."/>
            <person name="LaButti K."/>
            <person name="Lipzen A."/>
            <person name="Waldron R."/>
            <person name="Moloney N.M."/>
            <person name="Sperisen C."/>
            <person name="Kredics L."/>
            <person name="Vagvoelgyi C."/>
            <person name="Patrignani A."/>
            <person name="Fitzpatrick D."/>
            <person name="Nagy I."/>
            <person name="Doyle S."/>
            <person name="Anderson J.B."/>
            <person name="Grigoriev I.V."/>
            <person name="Gueldener U."/>
            <person name="Muensterkoetter M."/>
            <person name="Nagy L.G."/>
        </authorList>
    </citation>
    <scope>NUCLEOTIDE SEQUENCE [LARGE SCALE GENOMIC DNA]</scope>
    <source>
        <strain evidence="4">C18/9</strain>
    </source>
</reference>
<feature type="transmembrane region" description="Helical" evidence="2">
    <location>
        <begin position="103"/>
        <end position="123"/>
    </location>
</feature>
<organism evidence="3 4">
    <name type="scientific">Armillaria ostoyae</name>
    <name type="common">Armillaria root rot fungus</name>
    <dbReference type="NCBI Taxonomy" id="47428"/>
    <lineage>
        <taxon>Eukaryota</taxon>
        <taxon>Fungi</taxon>
        <taxon>Dikarya</taxon>
        <taxon>Basidiomycota</taxon>
        <taxon>Agaricomycotina</taxon>
        <taxon>Agaricomycetes</taxon>
        <taxon>Agaricomycetidae</taxon>
        <taxon>Agaricales</taxon>
        <taxon>Marasmiineae</taxon>
        <taxon>Physalacriaceae</taxon>
        <taxon>Armillaria</taxon>
    </lineage>
</organism>
<evidence type="ECO:0000313" key="3">
    <source>
        <dbReference type="EMBL" id="SJL07889.1"/>
    </source>
</evidence>
<feature type="transmembrane region" description="Helical" evidence="2">
    <location>
        <begin position="189"/>
        <end position="210"/>
    </location>
</feature>
<proteinExistence type="predicted"/>
<name>A0A284RGL7_ARMOS</name>
<feature type="region of interest" description="Disordered" evidence="1">
    <location>
        <begin position="320"/>
        <end position="366"/>
    </location>
</feature>
<feature type="region of interest" description="Disordered" evidence="1">
    <location>
        <begin position="474"/>
        <end position="513"/>
    </location>
</feature>
<evidence type="ECO:0000256" key="1">
    <source>
        <dbReference type="SAM" id="MobiDB-lite"/>
    </source>
</evidence>
<gene>
    <name evidence="3" type="ORF">ARMOST_11246</name>
</gene>
<evidence type="ECO:0008006" key="5">
    <source>
        <dbReference type="Google" id="ProtNLM"/>
    </source>
</evidence>
<evidence type="ECO:0000256" key="2">
    <source>
        <dbReference type="SAM" id="Phobius"/>
    </source>
</evidence>
<keyword evidence="2" id="KW-0812">Transmembrane</keyword>
<protein>
    <recommendedName>
        <fullName evidence="5">DUF4203 domain-containing protein</fullName>
    </recommendedName>
</protein>
<feature type="compositionally biased region" description="Polar residues" evidence="1">
    <location>
        <begin position="352"/>
        <end position="362"/>
    </location>
</feature>
<dbReference type="EMBL" id="FUEG01000008">
    <property type="protein sequence ID" value="SJL07889.1"/>
    <property type="molecule type" value="Genomic_DNA"/>
</dbReference>
<sequence>MTTTDEYSLTTLLPSTSYLLAYSLPLLLLSLLLTFSGAFFTLDRTRQFAPRYDAMPGAFDSPKKLKWILEGGIGGLAIGYAFGLHCSTFLALLIPSITSSSALSSSSFVAVWLLCSLLTTFLAGRWKYCALALGGISGGALFALALSVIVHPSLLTRIVFLSICTPIVTLFTLLPLVKFQHASLRFATASMGSFGVVVAIAALAHVPAWANKWDSYLADYAANLPNHADRAGMYQPFTSVWDRIFGSTEKPAVSKDLVFPDDDKPDLHLKLDKSGSSPPDHSSFDFPQSPGYLKKARSKKDNQARFHALCKRNREAVKFRPLGQLESSDSEEDDPKGSPLRGGRPWLKQRHSMTSTTPTLVSDSERDTKVKLPDDIDYDKEIQKLGQLKRKNVVSGLGEGEVPEYSDLEEDLTSVSQRKTDEEWSPGFIKRYRSSNTLSSSHGTAVESPSPPTGAVPATPSLMKALDRIALAQKDAFGPRGREGLPRIEDGDETRGDGWADFWRDVRDKSGKS</sequence>
<feature type="compositionally biased region" description="Low complexity" evidence="1">
    <location>
        <begin position="274"/>
        <end position="290"/>
    </location>
</feature>
<feature type="transmembrane region" description="Helical" evidence="2">
    <location>
        <begin position="73"/>
        <end position="97"/>
    </location>
</feature>
<dbReference type="AlphaFoldDB" id="A0A284RGL7"/>
<dbReference type="Proteomes" id="UP000219338">
    <property type="component" value="Unassembled WGS sequence"/>
</dbReference>
<dbReference type="OMA" id="SFWARHF"/>
<keyword evidence="2" id="KW-1133">Transmembrane helix</keyword>
<feature type="transmembrane region" description="Helical" evidence="2">
    <location>
        <begin position="158"/>
        <end position="177"/>
    </location>
</feature>
<feature type="region of interest" description="Disordered" evidence="1">
    <location>
        <begin position="434"/>
        <end position="459"/>
    </location>
</feature>
<feature type="compositionally biased region" description="Basic and acidic residues" evidence="1">
    <location>
        <begin position="480"/>
        <end position="513"/>
    </location>
</feature>
<accession>A0A284RGL7</accession>
<keyword evidence="2" id="KW-0472">Membrane</keyword>